<dbReference type="Pfam" id="PF02482">
    <property type="entry name" value="Ribosomal_S30AE"/>
    <property type="match status" value="1"/>
</dbReference>
<gene>
    <name evidence="1" type="ORF">KL86DYS1_30097</name>
</gene>
<dbReference type="InterPro" id="IPR003489">
    <property type="entry name" value="RHF/RaiA"/>
</dbReference>
<dbReference type="EMBL" id="FLUM01000003">
    <property type="protein sequence ID" value="SBW01817.1"/>
    <property type="molecule type" value="Genomic_DNA"/>
</dbReference>
<name>A0A212JQX6_9BACT</name>
<accession>A0A212JQX6</accession>
<dbReference type="AlphaFoldDB" id="A0A212JQX6"/>
<reference evidence="1" key="1">
    <citation type="submission" date="2016-04" db="EMBL/GenBank/DDBJ databases">
        <authorList>
            <person name="Evans L.H."/>
            <person name="Alamgir A."/>
            <person name="Owens N."/>
            <person name="Weber N.D."/>
            <person name="Virtaneva K."/>
            <person name="Barbian K."/>
            <person name="Babar A."/>
            <person name="Rosenke K."/>
        </authorList>
    </citation>
    <scope>NUCLEOTIDE SEQUENCE</scope>
    <source>
        <strain evidence="1">86-1</strain>
    </source>
</reference>
<dbReference type="InterPro" id="IPR036567">
    <property type="entry name" value="RHF-like"/>
</dbReference>
<protein>
    <submittedName>
        <fullName evidence="1">Ribosomal subunit interface protein</fullName>
    </submittedName>
</protein>
<dbReference type="Gene3D" id="3.30.160.100">
    <property type="entry name" value="Ribosome hibernation promotion factor-like"/>
    <property type="match status" value="1"/>
</dbReference>
<dbReference type="RefSeq" id="WP_291107043.1">
    <property type="nucleotide sequence ID" value="NZ_LT599032.1"/>
</dbReference>
<organism evidence="1">
    <name type="scientific">uncultured Dysgonomonas sp</name>
    <dbReference type="NCBI Taxonomy" id="206096"/>
    <lineage>
        <taxon>Bacteria</taxon>
        <taxon>Pseudomonadati</taxon>
        <taxon>Bacteroidota</taxon>
        <taxon>Bacteroidia</taxon>
        <taxon>Bacteroidales</taxon>
        <taxon>Dysgonomonadaceae</taxon>
        <taxon>Dysgonomonas</taxon>
        <taxon>environmental samples</taxon>
    </lineage>
</organism>
<dbReference type="NCBIfam" id="TIGR00741">
    <property type="entry name" value="yfiA"/>
    <property type="match status" value="1"/>
</dbReference>
<dbReference type="SUPFAM" id="SSF69754">
    <property type="entry name" value="Ribosome binding protein Y (YfiA homologue)"/>
    <property type="match status" value="1"/>
</dbReference>
<proteinExistence type="predicted"/>
<dbReference type="CDD" id="cd00552">
    <property type="entry name" value="RaiA"/>
    <property type="match status" value="1"/>
</dbReference>
<evidence type="ECO:0000313" key="1">
    <source>
        <dbReference type="EMBL" id="SBW01817.1"/>
    </source>
</evidence>
<sequence length="99" mass="11119">MNIAIQSVHFDASTQLKEFIEKKLSKLDKFSDLIVDAEVILKVVKPEVANNKEASVKLNIKSGELFANKTADSFEEAVMQNIEALEKQILKVKEKTQAK</sequence>